<dbReference type="Pfam" id="PF09837">
    <property type="entry name" value="DUF2064"/>
    <property type="match status" value="1"/>
</dbReference>
<name>A0A849SIU1_UNCEI</name>
<proteinExistence type="predicted"/>
<gene>
    <name evidence="1" type="ORF">HOP12_10240</name>
</gene>
<comment type="caution">
    <text evidence="1">The sequence shown here is derived from an EMBL/GenBank/DDBJ whole genome shotgun (WGS) entry which is preliminary data.</text>
</comment>
<keyword evidence="1" id="KW-0808">Transferase</keyword>
<dbReference type="SUPFAM" id="SSF53448">
    <property type="entry name" value="Nucleotide-diphospho-sugar transferases"/>
    <property type="match status" value="1"/>
</dbReference>
<evidence type="ECO:0000313" key="2">
    <source>
        <dbReference type="Proteomes" id="UP000580839"/>
    </source>
</evidence>
<dbReference type="PANTHER" id="PTHR36529:SF1">
    <property type="entry name" value="GLYCOSYLTRANSFERASE"/>
    <property type="match status" value="1"/>
</dbReference>
<dbReference type="Gene3D" id="3.90.550.10">
    <property type="entry name" value="Spore Coat Polysaccharide Biosynthesis Protein SpsA, Chain A"/>
    <property type="match status" value="1"/>
</dbReference>
<accession>A0A849SIU1</accession>
<dbReference type="EMBL" id="JABFRW010000129">
    <property type="protein sequence ID" value="NOT34536.1"/>
    <property type="molecule type" value="Genomic_DNA"/>
</dbReference>
<dbReference type="AlphaFoldDB" id="A0A849SIU1"/>
<dbReference type="GO" id="GO:0016740">
    <property type="term" value="F:transferase activity"/>
    <property type="evidence" value="ECO:0007669"/>
    <property type="project" value="UniProtKB-KW"/>
</dbReference>
<evidence type="ECO:0000313" key="1">
    <source>
        <dbReference type="EMBL" id="NOT34536.1"/>
    </source>
</evidence>
<dbReference type="PANTHER" id="PTHR36529">
    <property type="entry name" value="SLL1095 PROTEIN"/>
    <property type="match status" value="1"/>
</dbReference>
<organism evidence="1 2">
    <name type="scientific">Eiseniibacteriota bacterium</name>
    <dbReference type="NCBI Taxonomy" id="2212470"/>
    <lineage>
        <taxon>Bacteria</taxon>
        <taxon>Candidatus Eiseniibacteriota</taxon>
    </lineage>
</organism>
<dbReference type="Proteomes" id="UP000580839">
    <property type="component" value="Unassembled WGS sequence"/>
</dbReference>
<dbReference type="InterPro" id="IPR029044">
    <property type="entry name" value="Nucleotide-diphossugar_trans"/>
</dbReference>
<sequence>MSPPQPETRPLVTQVGVFARWPRVGAVKTRLSPALPAAMACALHEAMVRDALATALASRIGAVTLWWADAPAVSDWAVPDGITVAEQSGADLGARMFTALSRMRSEAEAALIVGSDCADLSIAQLQSAAAALRDHDLVLGPAQDGGYWLIGIREPQPRLFEGIAWGGAEVFEATRARAARQHLAVATLETLSDLDTPADLARLIGTALIEPGRIGAATRAALASFALLPS</sequence>
<dbReference type="InterPro" id="IPR018641">
    <property type="entry name" value="Trfase_1_rSAM/seldom-assoc"/>
</dbReference>
<protein>
    <submittedName>
        <fullName evidence="1">Glycosyltransferase</fullName>
    </submittedName>
</protein>
<dbReference type="NCBIfam" id="TIGR04282">
    <property type="entry name" value="glyco_like_cofC"/>
    <property type="match status" value="1"/>
</dbReference>
<reference evidence="1 2" key="1">
    <citation type="submission" date="2020-04" db="EMBL/GenBank/DDBJ databases">
        <title>Metagenomic profiling of ammonia- and methane-oxidizing microorganisms in a Dutch drinking water treatment plant.</title>
        <authorList>
            <person name="Poghosyan L."/>
            <person name="Leucker S."/>
        </authorList>
    </citation>
    <scope>NUCLEOTIDE SEQUENCE [LARGE SCALE GENOMIC DNA]</scope>
    <source>
        <strain evidence="1">S-RSF-IL-03</strain>
    </source>
</reference>